<dbReference type="Pfam" id="PF07258">
    <property type="entry name" value="COMM_domain"/>
    <property type="match status" value="1"/>
</dbReference>
<proteinExistence type="inferred from homology"/>
<organism evidence="4 5">
    <name type="scientific">Cherax quadricarinatus</name>
    <name type="common">Australian red claw crayfish</name>
    <dbReference type="NCBI Taxonomy" id="27406"/>
    <lineage>
        <taxon>Eukaryota</taxon>
        <taxon>Metazoa</taxon>
        <taxon>Ecdysozoa</taxon>
        <taxon>Arthropoda</taxon>
        <taxon>Crustacea</taxon>
        <taxon>Multicrustacea</taxon>
        <taxon>Malacostraca</taxon>
        <taxon>Eumalacostraca</taxon>
        <taxon>Eucarida</taxon>
        <taxon>Decapoda</taxon>
        <taxon>Pleocyemata</taxon>
        <taxon>Astacidea</taxon>
        <taxon>Parastacoidea</taxon>
        <taxon>Parastacidae</taxon>
        <taxon>Cherax</taxon>
    </lineage>
</organism>
<dbReference type="Proteomes" id="UP001445076">
    <property type="component" value="Unassembled WGS sequence"/>
</dbReference>
<accession>A0AAW0YC86</accession>
<dbReference type="InterPro" id="IPR017920">
    <property type="entry name" value="COMM"/>
</dbReference>
<dbReference type="GO" id="GO:0005634">
    <property type="term" value="C:nucleus"/>
    <property type="evidence" value="ECO:0007669"/>
    <property type="project" value="TreeGrafter"/>
</dbReference>
<name>A0AAW0YC86_CHEQU</name>
<dbReference type="EMBL" id="JARKIK010000010">
    <property type="protein sequence ID" value="KAK8749031.1"/>
    <property type="molecule type" value="Genomic_DNA"/>
</dbReference>
<evidence type="ECO:0000313" key="4">
    <source>
        <dbReference type="EMBL" id="KAK8749031.1"/>
    </source>
</evidence>
<reference evidence="4 5" key="1">
    <citation type="journal article" date="2024" name="BMC Genomics">
        <title>Genome assembly of redclaw crayfish (Cherax quadricarinatus) provides insights into its immune adaptation and hypoxia tolerance.</title>
        <authorList>
            <person name="Liu Z."/>
            <person name="Zheng J."/>
            <person name="Li H."/>
            <person name="Fang K."/>
            <person name="Wang S."/>
            <person name="He J."/>
            <person name="Zhou D."/>
            <person name="Weng S."/>
            <person name="Chi M."/>
            <person name="Gu Z."/>
            <person name="He J."/>
            <person name="Li F."/>
            <person name="Wang M."/>
        </authorList>
    </citation>
    <scope>NUCLEOTIDE SEQUENCE [LARGE SCALE GENOMIC DNA]</scope>
    <source>
        <strain evidence="4">ZL_2023a</strain>
    </source>
</reference>
<gene>
    <name evidence="4" type="ORF">OTU49_015646</name>
</gene>
<keyword evidence="5" id="KW-1185">Reference proteome</keyword>
<dbReference type="AlphaFoldDB" id="A0AAW0YC86"/>
<feature type="domain" description="COMM" evidence="3">
    <location>
        <begin position="150"/>
        <end position="214"/>
    </location>
</feature>
<dbReference type="PANTHER" id="PTHR15666">
    <property type="entry name" value="COMM DOMAIN CONTAINING PROTEIN 5"/>
    <property type="match status" value="1"/>
</dbReference>
<dbReference type="InterPro" id="IPR037357">
    <property type="entry name" value="COMMD5"/>
</dbReference>
<evidence type="ECO:0000313" key="5">
    <source>
        <dbReference type="Proteomes" id="UP001445076"/>
    </source>
</evidence>
<sequence>MISCASPRGVHENVVFTASVPCEVKTLIKTSHSMDKLTFRRMIKLGLGFLQGSLGQEECEAVMKQLCESSHTATEESVLNTCIQYAGVVSLLRAALRVNTLTARQDVFLADLTNIGLPEEFASDVCKVVYGSARLDIDKQLISTTPALPVMTNLNWRVEVTISSSWLSRVLDPVVTLRLETSNGSSHTFQVPVSRFHQLRFTVASLLHQMEALKLSPICKKL</sequence>
<comment type="similarity">
    <text evidence="2">Belongs to the COMM domain-containing protein 5 family.</text>
</comment>
<dbReference type="PROSITE" id="PS51269">
    <property type="entry name" value="COMM"/>
    <property type="match status" value="1"/>
</dbReference>
<evidence type="ECO:0000256" key="1">
    <source>
        <dbReference type="ARBA" id="ARBA00016556"/>
    </source>
</evidence>
<dbReference type="PANTHER" id="PTHR15666:SF1">
    <property type="entry name" value="COMM DOMAIN-CONTAINING PROTEIN 5"/>
    <property type="match status" value="1"/>
</dbReference>
<evidence type="ECO:0000256" key="2">
    <source>
        <dbReference type="ARBA" id="ARBA00093452"/>
    </source>
</evidence>
<comment type="caution">
    <text evidence="4">The sequence shown here is derived from an EMBL/GenBank/DDBJ whole genome shotgun (WGS) entry which is preliminary data.</text>
</comment>
<protein>
    <recommendedName>
        <fullName evidence="1">COMM domain-containing protein 5</fullName>
    </recommendedName>
</protein>
<evidence type="ECO:0000259" key="3">
    <source>
        <dbReference type="PROSITE" id="PS51269"/>
    </source>
</evidence>